<feature type="compositionally biased region" description="Low complexity" evidence="1">
    <location>
        <begin position="229"/>
        <end position="242"/>
    </location>
</feature>
<feature type="region of interest" description="Disordered" evidence="1">
    <location>
        <begin position="225"/>
        <end position="264"/>
    </location>
</feature>
<proteinExistence type="predicted"/>
<sequence>MRVLSLFPIHSLLQFFSILDFVLHISSVYSQIVTWYQSLEGSGVCLWALDFDLEWFFGSFYFSSDFRAMIMAGEANTTSSDTVSSSSFQLTSVQQIPKHDGYHTTPSAGNSQRIDTPVQVFTHTLSPMLASPQQMVHSGFNVSVPTQGALMSHAGSVHQISLVYATSQAGASHAGASHQKNSTVPQQPMVADLGDDSEYHLADHMQDIGTREVSQEFHSDAALDNTESQQQNSVPSQQPQQRVNDDSSQQPVNTDRTADHVQHTDVDIHNVDVDIQSDGINAFQPLHVYSDNDIHEELFPEDAQVTDEIVTEVLQGDNAMVPDGVLPDGFY</sequence>
<dbReference type="Proteomes" id="UP001396334">
    <property type="component" value="Unassembled WGS sequence"/>
</dbReference>
<keyword evidence="3" id="KW-1185">Reference proteome</keyword>
<feature type="compositionally biased region" description="Polar residues" evidence="1">
    <location>
        <begin position="246"/>
        <end position="255"/>
    </location>
</feature>
<evidence type="ECO:0000313" key="3">
    <source>
        <dbReference type="Proteomes" id="UP001396334"/>
    </source>
</evidence>
<evidence type="ECO:0000313" key="2">
    <source>
        <dbReference type="EMBL" id="KAK8993114.1"/>
    </source>
</evidence>
<organism evidence="2 3">
    <name type="scientific">Hibiscus sabdariffa</name>
    <name type="common">roselle</name>
    <dbReference type="NCBI Taxonomy" id="183260"/>
    <lineage>
        <taxon>Eukaryota</taxon>
        <taxon>Viridiplantae</taxon>
        <taxon>Streptophyta</taxon>
        <taxon>Embryophyta</taxon>
        <taxon>Tracheophyta</taxon>
        <taxon>Spermatophyta</taxon>
        <taxon>Magnoliopsida</taxon>
        <taxon>eudicotyledons</taxon>
        <taxon>Gunneridae</taxon>
        <taxon>Pentapetalae</taxon>
        <taxon>rosids</taxon>
        <taxon>malvids</taxon>
        <taxon>Malvales</taxon>
        <taxon>Malvaceae</taxon>
        <taxon>Malvoideae</taxon>
        <taxon>Hibiscus</taxon>
    </lineage>
</organism>
<evidence type="ECO:0000256" key="1">
    <source>
        <dbReference type="SAM" id="MobiDB-lite"/>
    </source>
</evidence>
<comment type="caution">
    <text evidence="2">The sequence shown here is derived from an EMBL/GenBank/DDBJ whole genome shotgun (WGS) entry which is preliminary data.</text>
</comment>
<protein>
    <submittedName>
        <fullName evidence="2">Uncharacterized protein</fullName>
    </submittedName>
</protein>
<dbReference type="EMBL" id="JBBPBN010000049">
    <property type="protein sequence ID" value="KAK8993114.1"/>
    <property type="molecule type" value="Genomic_DNA"/>
</dbReference>
<accession>A0ABR2PXD5</accession>
<gene>
    <name evidence="2" type="ORF">V6N11_033218</name>
</gene>
<name>A0ABR2PXD5_9ROSI</name>
<reference evidence="2 3" key="1">
    <citation type="journal article" date="2024" name="G3 (Bethesda)">
        <title>Genome assembly of Hibiscus sabdariffa L. provides insights into metabolisms of medicinal natural products.</title>
        <authorList>
            <person name="Kim T."/>
        </authorList>
    </citation>
    <scope>NUCLEOTIDE SEQUENCE [LARGE SCALE GENOMIC DNA]</scope>
    <source>
        <strain evidence="2">TK-2024</strain>
        <tissue evidence="2">Old leaves</tissue>
    </source>
</reference>